<evidence type="ECO:0000313" key="2">
    <source>
        <dbReference type="EMBL" id="QEU75128.1"/>
    </source>
</evidence>
<name>A0A5J6FFA7_9ACTN</name>
<reference evidence="2 3" key="1">
    <citation type="submission" date="2017-09" db="EMBL/GenBank/DDBJ databases">
        <authorList>
            <person name="Lee N."/>
            <person name="Cho B.-K."/>
        </authorList>
    </citation>
    <scope>NUCLEOTIDE SEQUENCE [LARGE SCALE GENOMIC DNA]</scope>
    <source>
        <strain evidence="2 3">ATCC 12769</strain>
    </source>
</reference>
<protein>
    <submittedName>
        <fullName evidence="2">N-acetyltransferase</fullName>
    </submittedName>
</protein>
<gene>
    <name evidence="2" type="ORF">CP967_26915</name>
</gene>
<dbReference type="Proteomes" id="UP000326178">
    <property type="component" value="Chromosome"/>
</dbReference>
<sequence length="169" mass="18508">MCPSPVPGEPERPSVTLREVRDGDLPLFFAFMSDPEAVRVAAFTSADPSDRAMFDAHWQRIRASDTIVMRTVLHDGRVVGNAGVYGSPAERQVTYWIDRAHWGGGLATAALRALLELVPERPLYARAAADNTGSVRVLTRCGFTVTGTDRGYAEARGEETDELLFRLDG</sequence>
<keyword evidence="2" id="KW-0808">Transferase</keyword>
<proteinExistence type="predicted"/>
<accession>A0A5J6FFA7</accession>
<dbReference type="KEGG" id="snk:CP967_26915"/>
<evidence type="ECO:0000259" key="1">
    <source>
        <dbReference type="PROSITE" id="PS51186"/>
    </source>
</evidence>
<dbReference type="Pfam" id="PF13302">
    <property type="entry name" value="Acetyltransf_3"/>
    <property type="match status" value="1"/>
</dbReference>
<keyword evidence="3" id="KW-1185">Reference proteome</keyword>
<dbReference type="GO" id="GO:0016747">
    <property type="term" value="F:acyltransferase activity, transferring groups other than amino-acyl groups"/>
    <property type="evidence" value="ECO:0007669"/>
    <property type="project" value="InterPro"/>
</dbReference>
<dbReference type="RefSeq" id="WP_150490435.1">
    <property type="nucleotide sequence ID" value="NZ_BMUV01000004.1"/>
</dbReference>
<evidence type="ECO:0000313" key="3">
    <source>
        <dbReference type="Proteomes" id="UP000326178"/>
    </source>
</evidence>
<dbReference type="PROSITE" id="PS51186">
    <property type="entry name" value="GNAT"/>
    <property type="match status" value="1"/>
</dbReference>
<organism evidence="2 3">
    <name type="scientific">Streptomyces nitrosporeus</name>
    <dbReference type="NCBI Taxonomy" id="28894"/>
    <lineage>
        <taxon>Bacteria</taxon>
        <taxon>Bacillati</taxon>
        <taxon>Actinomycetota</taxon>
        <taxon>Actinomycetes</taxon>
        <taxon>Kitasatosporales</taxon>
        <taxon>Streptomycetaceae</taxon>
        <taxon>Streptomyces</taxon>
    </lineage>
</organism>
<dbReference type="AlphaFoldDB" id="A0A5J6FFA7"/>
<dbReference type="Gene3D" id="3.40.630.30">
    <property type="match status" value="1"/>
</dbReference>
<dbReference type="InterPro" id="IPR016181">
    <property type="entry name" value="Acyl_CoA_acyltransferase"/>
</dbReference>
<dbReference type="PANTHER" id="PTHR43328">
    <property type="entry name" value="ACETYLTRANSFERASE-RELATED"/>
    <property type="match status" value="1"/>
</dbReference>
<dbReference type="InterPro" id="IPR000182">
    <property type="entry name" value="GNAT_dom"/>
</dbReference>
<dbReference type="EMBL" id="CP023702">
    <property type="protein sequence ID" value="QEU75128.1"/>
    <property type="molecule type" value="Genomic_DNA"/>
</dbReference>
<dbReference type="PANTHER" id="PTHR43328:SF1">
    <property type="entry name" value="N-ACETYLTRANSFERASE DOMAIN-CONTAINING PROTEIN"/>
    <property type="match status" value="1"/>
</dbReference>
<dbReference type="OrthoDB" id="9801656at2"/>
<feature type="domain" description="N-acetyltransferase" evidence="1">
    <location>
        <begin position="15"/>
        <end position="168"/>
    </location>
</feature>
<dbReference type="SUPFAM" id="SSF55729">
    <property type="entry name" value="Acyl-CoA N-acyltransferases (Nat)"/>
    <property type="match status" value="1"/>
</dbReference>